<evidence type="ECO:0008006" key="3">
    <source>
        <dbReference type="Google" id="ProtNLM"/>
    </source>
</evidence>
<organism evidence="1 2">
    <name type="scientific">Streptomyces albipurpureus</name>
    <dbReference type="NCBI Taxonomy" id="2897419"/>
    <lineage>
        <taxon>Bacteria</taxon>
        <taxon>Bacillati</taxon>
        <taxon>Actinomycetota</taxon>
        <taxon>Actinomycetes</taxon>
        <taxon>Kitasatosporales</taxon>
        <taxon>Streptomycetaceae</taxon>
        <taxon>Streptomyces</taxon>
    </lineage>
</organism>
<proteinExistence type="predicted"/>
<sequence>MRVTDLLVREFLRGPVVTASPIPSSVRWVGRLVAAVPERGEHIVVELGPGTGPAAETIQRKGAGPAVAISREN</sequence>
<evidence type="ECO:0000313" key="2">
    <source>
        <dbReference type="Proteomes" id="UP001431429"/>
    </source>
</evidence>
<reference evidence="1" key="1">
    <citation type="submission" date="2022-06" db="EMBL/GenBank/DDBJ databases">
        <title>Genome public.</title>
        <authorList>
            <person name="Sun Q."/>
        </authorList>
    </citation>
    <scope>NUCLEOTIDE SEQUENCE</scope>
    <source>
        <strain evidence="1">CWNU-1</strain>
    </source>
</reference>
<dbReference type="EMBL" id="JAMQAW010000007">
    <property type="protein sequence ID" value="MCM2388307.1"/>
    <property type="molecule type" value="Genomic_DNA"/>
</dbReference>
<dbReference type="Proteomes" id="UP001431429">
    <property type="component" value="Unassembled WGS sequence"/>
</dbReference>
<keyword evidence="2" id="KW-1185">Reference proteome</keyword>
<comment type="caution">
    <text evidence="1">The sequence shown here is derived from an EMBL/GenBank/DDBJ whole genome shotgun (WGS) entry which is preliminary data.</text>
</comment>
<protein>
    <recommendedName>
        <fullName evidence="3">SAM-dependent methyltransferase</fullName>
    </recommendedName>
</protein>
<gene>
    <name evidence="1" type="ORF">NBG84_08345</name>
</gene>
<dbReference type="RefSeq" id="WP_250918648.1">
    <property type="nucleotide sequence ID" value="NZ_JAMQAW010000007.1"/>
</dbReference>
<name>A0ABT0UJ83_9ACTN</name>
<evidence type="ECO:0000313" key="1">
    <source>
        <dbReference type="EMBL" id="MCM2388307.1"/>
    </source>
</evidence>
<accession>A0ABT0UJ83</accession>